<dbReference type="NCBIfam" id="TIGR00056">
    <property type="entry name" value="MlaE family lipid ABC transporter permease subunit"/>
    <property type="match status" value="1"/>
</dbReference>
<proteinExistence type="inferred from homology"/>
<dbReference type="Proteomes" id="UP001446205">
    <property type="component" value="Unassembled WGS sequence"/>
</dbReference>
<dbReference type="Pfam" id="PF02405">
    <property type="entry name" value="MlaE"/>
    <property type="match status" value="1"/>
</dbReference>
<dbReference type="InterPro" id="IPR030802">
    <property type="entry name" value="Permease_MalE"/>
</dbReference>
<dbReference type="InterPro" id="IPR003453">
    <property type="entry name" value="ABC_MlaE_roteobac"/>
</dbReference>
<comment type="subcellular location">
    <subcellularLocation>
        <location evidence="1">Cell inner membrane</location>
        <topology evidence="1">Multi-pass membrane protein</topology>
    </subcellularLocation>
</comment>
<dbReference type="PANTHER" id="PTHR30188">
    <property type="entry name" value="ABC TRANSPORTER PERMEASE PROTEIN-RELATED"/>
    <property type="match status" value="1"/>
</dbReference>
<feature type="transmembrane region" description="Helical" evidence="1">
    <location>
        <begin position="354"/>
        <end position="376"/>
    </location>
</feature>
<evidence type="ECO:0000313" key="2">
    <source>
        <dbReference type="EMBL" id="MEK8090711.1"/>
    </source>
</evidence>
<name>A0ABU9DB13_9PROT</name>
<dbReference type="PANTHER" id="PTHR30188:SF3">
    <property type="entry name" value="ABC TRANSPORTER PERMEASE"/>
    <property type="match status" value="1"/>
</dbReference>
<keyword evidence="1" id="KW-0997">Cell inner membrane</keyword>
<keyword evidence="1" id="KW-1133">Transmembrane helix</keyword>
<keyword evidence="1" id="KW-0812">Transmembrane</keyword>
<feature type="transmembrane region" description="Helical" evidence="1">
    <location>
        <begin position="262"/>
        <end position="287"/>
    </location>
</feature>
<accession>A0ABU9DB13</accession>
<feature type="transmembrane region" description="Helical" evidence="1">
    <location>
        <begin position="325"/>
        <end position="342"/>
    </location>
</feature>
<comment type="similarity">
    <text evidence="1">Belongs to the MlaE permease family.</text>
</comment>
<keyword evidence="3" id="KW-1185">Reference proteome</keyword>
<gene>
    <name evidence="2" type="ORF">WOB96_13215</name>
</gene>
<comment type="caution">
    <text evidence="2">The sequence shown here is derived from an EMBL/GenBank/DDBJ whole genome shotgun (WGS) entry which is preliminary data.</text>
</comment>
<reference evidence="2 3" key="1">
    <citation type="submission" date="2024-04" db="EMBL/GenBank/DDBJ databases">
        <authorList>
            <person name="Abashina T."/>
            <person name="Shaikin A."/>
        </authorList>
    </citation>
    <scope>NUCLEOTIDE SEQUENCE [LARGE SCALE GENOMIC DNA]</scope>
    <source>
        <strain evidence="2 3">AAFK</strain>
    </source>
</reference>
<dbReference type="RefSeq" id="WP_341371767.1">
    <property type="nucleotide sequence ID" value="NZ_JBBPCO010000015.1"/>
</dbReference>
<evidence type="ECO:0000313" key="3">
    <source>
        <dbReference type="Proteomes" id="UP001446205"/>
    </source>
</evidence>
<keyword evidence="1" id="KW-0472">Membrane</keyword>
<dbReference type="EMBL" id="JBBPCO010000015">
    <property type="protein sequence ID" value="MEK8090711.1"/>
    <property type="molecule type" value="Genomic_DNA"/>
</dbReference>
<feature type="transmembrane region" description="Helical" evidence="1">
    <location>
        <begin position="173"/>
        <end position="191"/>
    </location>
</feature>
<sequence>MQNENDIAATRKPVWQIDPDRAQGEQRITLRGSWTLLAIGTEFSHLRTTLRGLGRLSRWDLRETEAMDSAGALLLWRVWGEHMPAGLTLTDEQRTLFERLEALPKVSPFPARQASWRTPLENVGMHGLRLGRLILEALTFLGEIVLTLLDLLRHPSRIPWRESSATLYKSGPQALGIIGLVGLSIGVVISYQSALTLAAYGANVFIVNLLGLSILRELGPMMAAVIIAGRSGSAFTAQLGVMRVTQEIDALQTFGVSPLRRLVIPKVVALAIALPLLVLWADIIALLGGMVVSKTQLGISYNAFLSLFPNAVPTINLWIGVGKGMLFGIIIALVSSFYGLRVKPNTESLSRETTNAVVTAITLVILIDAVLAYLLADVGLS</sequence>
<keyword evidence="1" id="KW-1003">Cell membrane</keyword>
<feature type="transmembrane region" description="Helical" evidence="1">
    <location>
        <begin position="197"/>
        <end position="215"/>
    </location>
</feature>
<evidence type="ECO:0000256" key="1">
    <source>
        <dbReference type="RuleBase" id="RU362044"/>
    </source>
</evidence>
<protein>
    <submittedName>
        <fullName evidence="2">ABC transporter permease</fullName>
    </submittedName>
</protein>
<organism evidence="2 3">
    <name type="scientific">Thermithiobacillus plumbiphilus</name>
    <dbReference type="NCBI Taxonomy" id="1729899"/>
    <lineage>
        <taxon>Bacteria</taxon>
        <taxon>Pseudomonadati</taxon>
        <taxon>Pseudomonadota</taxon>
        <taxon>Acidithiobacillia</taxon>
        <taxon>Acidithiobacillales</taxon>
        <taxon>Thermithiobacillaceae</taxon>
        <taxon>Thermithiobacillus</taxon>
    </lineage>
</organism>